<dbReference type="SMART" id="SM00354">
    <property type="entry name" value="HTH_LACI"/>
    <property type="match status" value="1"/>
</dbReference>
<reference evidence="5 6" key="1">
    <citation type="submission" date="2017-04" db="EMBL/GenBank/DDBJ databases">
        <authorList>
            <person name="Afonso C.L."/>
            <person name="Miller P.J."/>
            <person name="Scott M.A."/>
            <person name="Spackman E."/>
            <person name="Goraichik I."/>
            <person name="Dimitrov K.M."/>
            <person name="Suarez D.L."/>
            <person name="Swayne D.E."/>
        </authorList>
    </citation>
    <scope>NUCLEOTIDE SEQUENCE [LARGE SCALE GENOMIC DNA]</scope>
    <source>
        <strain evidence="5 6">DSM 43828</strain>
    </source>
</reference>
<dbReference type="Proteomes" id="UP000192674">
    <property type="component" value="Unassembled WGS sequence"/>
</dbReference>
<dbReference type="AlphaFoldDB" id="A0A1W2FJ95"/>
<dbReference type="InterPro" id="IPR046335">
    <property type="entry name" value="LacI/GalR-like_sensor"/>
</dbReference>
<dbReference type="Gene3D" id="1.10.260.40">
    <property type="entry name" value="lambda repressor-like DNA-binding domains"/>
    <property type="match status" value="1"/>
</dbReference>
<keyword evidence="2" id="KW-0238">DNA-binding</keyword>
<dbReference type="InterPro" id="IPR000843">
    <property type="entry name" value="HTH_LacI"/>
</dbReference>
<dbReference type="OrthoDB" id="3467214at2"/>
<evidence type="ECO:0000256" key="3">
    <source>
        <dbReference type="ARBA" id="ARBA00023163"/>
    </source>
</evidence>
<dbReference type="Pfam" id="PF13377">
    <property type="entry name" value="Peripla_BP_3"/>
    <property type="match status" value="1"/>
</dbReference>
<dbReference type="PANTHER" id="PTHR30146:SF109">
    <property type="entry name" value="HTH-TYPE TRANSCRIPTIONAL REGULATOR GALS"/>
    <property type="match status" value="1"/>
</dbReference>
<keyword evidence="1" id="KW-0805">Transcription regulation</keyword>
<dbReference type="Gene3D" id="3.40.50.2300">
    <property type="match status" value="2"/>
</dbReference>
<evidence type="ECO:0000313" key="5">
    <source>
        <dbReference type="EMBL" id="SMD21950.1"/>
    </source>
</evidence>
<evidence type="ECO:0000259" key="4">
    <source>
        <dbReference type="PROSITE" id="PS50932"/>
    </source>
</evidence>
<organism evidence="5 6">
    <name type="scientific">Kibdelosporangium aridum</name>
    <dbReference type="NCBI Taxonomy" id="2030"/>
    <lineage>
        <taxon>Bacteria</taxon>
        <taxon>Bacillati</taxon>
        <taxon>Actinomycetota</taxon>
        <taxon>Actinomycetes</taxon>
        <taxon>Pseudonocardiales</taxon>
        <taxon>Pseudonocardiaceae</taxon>
        <taxon>Kibdelosporangium</taxon>
    </lineage>
</organism>
<accession>A0A1W2FJ95</accession>
<dbReference type="RefSeq" id="WP_084431073.1">
    <property type="nucleotide sequence ID" value="NZ_FWXV01000007.1"/>
</dbReference>
<dbReference type="GO" id="GO:0000976">
    <property type="term" value="F:transcription cis-regulatory region binding"/>
    <property type="evidence" value="ECO:0007669"/>
    <property type="project" value="TreeGrafter"/>
</dbReference>
<dbReference type="EMBL" id="FWXV01000007">
    <property type="protein sequence ID" value="SMD21950.1"/>
    <property type="molecule type" value="Genomic_DNA"/>
</dbReference>
<feature type="domain" description="HTH lacI-type" evidence="4">
    <location>
        <begin position="5"/>
        <end position="61"/>
    </location>
</feature>
<dbReference type="GO" id="GO:0003700">
    <property type="term" value="F:DNA-binding transcription factor activity"/>
    <property type="evidence" value="ECO:0007669"/>
    <property type="project" value="TreeGrafter"/>
</dbReference>
<dbReference type="SUPFAM" id="SSF53822">
    <property type="entry name" value="Periplasmic binding protein-like I"/>
    <property type="match status" value="1"/>
</dbReference>
<proteinExistence type="predicted"/>
<dbReference type="CDD" id="cd06267">
    <property type="entry name" value="PBP1_LacI_sugar_binding-like"/>
    <property type="match status" value="1"/>
</dbReference>
<dbReference type="InterPro" id="IPR028082">
    <property type="entry name" value="Peripla_BP_I"/>
</dbReference>
<gene>
    <name evidence="5" type="ORF">SAMN05661093_07226</name>
</gene>
<protein>
    <submittedName>
        <fullName evidence="5">Transcriptional regulator, LacI family</fullName>
    </submittedName>
</protein>
<evidence type="ECO:0000256" key="2">
    <source>
        <dbReference type="ARBA" id="ARBA00023125"/>
    </source>
</evidence>
<dbReference type="Pfam" id="PF00356">
    <property type="entry name" value="LacI"/>
    <property type="match status" value="1"/>
</dbReference>
<dbReference type="SUPFAM" id="SSF47413">
    <property type="entry name" value="lambda repressor-like DNA-binding domains"/>
    <property type="match status" value="1"/>
</dbReference>
<evidence type="ECO:0000313" key="6">
    <source>
        <dbReference type="Proteomes" id="UP000192674"/>
    </source>
</evidence>
<dbReference type="InterPro" id="IPR010982">
    <property type="entry name" value="Lambda_DNA-bd_dom_sf"/>
</dbReference>
<dbReference type="PANTHER" id="PTHR30146">
    <property type="entry name" value="LACI-RELATED TRANSCRIPTIONAL REPRESSOR"/>
    <property type="match status" value="1"/>
</dbReference>
<keyword evidence="6" id="KW-1185">Reference proteome</keyword>
<name>A0A1W2FJ95_KIBAR</name>
<sequence>MTNSPTLKEVAQRAGVHVTTASRALNPATSSLVNPATMRRVQAAARELRYQPNAMARGLKTSRSMSVGVLLPDLTNPLFPPIVRGIEDVLANSGYTTLIANTDNDLERQRTLFDTLRARQVDGVIIATARRDDNLFAEAHQQGVRMVMVNRRVDQSDIPSVTGDDHDGIAMAVRHLIELGHTRIAHVGGPQHTSTGRTRQRAYRQALDDAGIELDPGLLVTAQEFTEAEGAKATRSMFEAGKRPTAIVAANDMIALGCLDVFSERRLQCPTDISLVGFNDMPFVDRLTPPLSTVHVPHYQIGAEAARMLLDRLANPDLPPKSITLPATLVLRESTAAPRP</sequence>
<evidence type="ECO:0000256" key="1">
    <source>
        <dbReference type="ARBA" id="ARBA00023015"/>
    </source>
</evidence>
<dbReference type="CDD" id="cd01392">
    <property type="entry name" value="HTH_LacI"/>
    <property type="match status" value="1"/>
</dbReference>
<keyword evidence="3" id="KW-0804">Transcription</keyword>
<dbReference type="PROSITE" id="PS50932">
    <property type="entry name" value="HTH_LACI_2"/>
    <property type="match status" value="1"/>
</dbReference>